<evidence type="ECO:0000313" key="2">
    <source>
        <dbReference type="Proteomes" id="UP000031449"/>
    </source>
</evidence>
<dbReference type="EMBL" id="CP009416">
    <property type="protein sequence ID" value="AJD89504.1"/>
    <property type="molecule type" value="Genomic_DNA"/>
</dbReference>
<proteinExistence type="predicted"/>
<accession>A0A0B5AND4</accession>
<sequence>MIELEWEKAKKKAKKYKKLFEDVIVHPNAVMLNNVYYFETAYLKKRSEKTEGKAIVAGSGGNQQDALAACEIITLYHDFISRIYSTTNDRSRISPMFFTEALDISDGEKFPVLKSGENEIRKLQSLHEKLKSEYSDFQEYTKNPRIVTKESVNYLTEKASTLAVCQINMMRIMADFESNLAVWNGEMKANGLWDQLSLETKRFYSSAQIKNEQIWIREQYKEQPTLPDGSFEDQKDFLKQFFYEKQKSWLAESKSLLRSPKL</sequence>
<dbReference type="BioCyc" id="JESP1508404:G14D9-9391-MONOMER"/>
<dbReference type="OrthoDB" id="2427702at2"/>
<dbReference type="AlphaFoldDB" id="A0A0B5AND4"/>
<dbReference type="STRING" id="1508404.JMA_01870"/>
<reference evidence="1 2" key="1">
    <citation type="submission" date="2014-08" db="EMBL/GenBank/DDBJ databases">
        <title>Complete genome of a marine bacteria Jeotgalibacillus malaysiensis.</title>
        <authorList>
            <person name="Yaakop A.S."/>
            <person name="Chan K.-G."/>
            <person name="Goh K.M."/>
        </authorList>
    </citation>
    <scope>NUCLEOTIDE SEQUENCE [LARGE SCALE GENOMIC DNA]</scope>
    <source>
        <strain evidence="1 2">D5</strain>
    </source>
</reference>
<protein>
    <submittedName>
        <fullName evidence="1">Uncharacterized protein</fullName>
    </submittedName>
</protein>
<dbReference type="HOGENOM" id="CLU_1060800_0_0_9"/>
<gene>
    <name evidence="1" type="ORF">JMA_01870</name>
</gene>
<dbReference type="Proteomes" id="UP000031449">
    <property type="component" value="Chromosome"/>
</dbReference>
<keyword evidence="2" id="KW-1185">Reference proteome</keyword>
<organism evidence="1 2">
    <name type="scientific">Jeotgalibacillus malaysiensis</name>
    <dbReference type="NCBI Taxonomy" id="1508404"/>
    <lineage>
        <taxon>Bacteria</taxon>
        <taxon>Bacillati</taxon>
        <taxon>Bacillota</taxon>
        <taxon>Bacilli</taxon>
        <taxon>Bacillales</taxon>
        <taxon>Caryophanaceae</taxon>
        <taxon>Jeotgalibacillus</taxon>
    </lineage>
</organism>
<dbReference type="KEGG" id="jeo:JMA_01870"/>
<name>A0A0B5AND4_9BACL</name>
<evidence type="ECO:0000313" key="1">
    <source>
        <dbReference type="EMBL" id="AJD89504.1"/>
    </source>
</evidence>